<keyword evidence="1" id="KW-0812">Transmembrane</keyword>
<protein>
    <submittedName>
        <fullName evidence="2">Uncharacterized protein</fullName>
    </submittedName>
</protein>
<evidence type="ECO:0000313" key="2">
    <source>
        <dbReference type="EMBL" id="GES81098.1"/>
    </source>
</evidence>
<organism evidence="2 3">
    <name type="scientific">Rhizophagus clarus</name>
    <dbReference type="NCBI Taxonomy" id="94130"/>
    <lineage>
        <taxon>Eukaryota</taxon>
        <taxon>Fungi</taxon>
        <taxon>Fungi incertae sedis</taxon>
        <taxon>Mucoromycota</taxon>
        <taxon>Glomeromycotina</taxon>
        <taxon>Glomeromycetes</taxon>
        <taxon>Glomerales</taxon>
        <taxon>Glomeraceae</taxon>
        <taxon>Rhizophagus</taxon>
    </lineage>
</organism>
<feature type="transmembrane region" description="Helical" evidence="1">
    <location>
        <begin position="47"/>
        <end position="68"/>
    </location>
</feature>
<gene>
    <name evidence="2" type="ORF">RCL2_000835900</name>
</gene>
<keyword evidence="1" id="KW-0472">Membrane</keyword>
<sequence>MKTPSIIMIFLTLYLVICICAEFGYLITLYEIGSYDDYDVIPEKIYLIYLEVFYFIGILLSLMFIWLCECNSIEGSLLMCFT</sequence>
<reference evidence="2" key="1">
    <citation type="submission" date="2019-10" db="EMBL/GenBank/DDBJ databases">
        <title>Conservation and host-specific expression of non-tandemly repeated heterogenous ribosome RNA gene in arbuscular mycorrhizal fungi.</title>
        <authorList>
            <person name="Maeda T."/>
            <person name="Kobayashi Y."/>
            <person name="Nakagawa T."/>
            <person name="Ezawa T."/>
            <person name="Yamaguchi K."/>
            <person name="Bino T."/>
            <person name="Nishimoto Y."/>
            <person name="Shigenobu S."/>
            <person name="Kawaguchi M."/>
        </authorList>
    </citation>
    <scope>NUCLEOTIDE SEQUENCE</scope>
    <source>
        <strain evidence="2">HR1</strain>
    </source>
</reference>
<name>A0A8H3L3E8_9GLOM</name>
<evidence type="ECO:0000256" key="1">
    <source>
        <dbReference type="SAM" id="Phobius"/>
    </source>
</evidence>
<evidence type="ECO:0000313" key="3">
    <source>
        <dbReference type="Proteomes" id="UP000615446"/>
    </source>
</evidence>
<comment type="caution">
    <text evidence="2">The sequence shown here is derived from an EMBL/GenBank/DDBJ whole genome shotgun (WGS) entry which is preliminary data.</text>
</comment>
<proteinExistence type="predicted"/>
<dbReference type="Proteomes" id="UP000615446">
    <property type="component" value="Unassembled WGS sequence"/>
</dbReference>
<feature type="transmembrane region" description="Helical" evidence="1">
    <location>
        <begin position="7"/>
        <end position="27"/>
    </location>
</feature>
<dbReference type="AlphaFoldDB" id="A0A8H3L3E8"/>
<keyword evidence="1" id="KW-1133">Transmembrane helix</keyword>
<dbReference type="EMBL" id="BLAL01000053">
    <property type="protein sequence ID" value="GES81098.1"/>
    <property type="molecule type" value="Genomic_DNA"/>
</dbReference>
<accession>A0A8H3L3E8</accession>